<dbReference type="Proteomes" id="UP001501509">
    <property type="component" value="Unassembled WGS sequence"/>
</dbReference>
<dbReference type="EMBL" id="BAAATD010000006">
    <property type="protein sequence ID" value="GAA2606542.1"/>
    <property type="molecule type" value="Genomic_DNA"/>
</dbReference>
<proteinExistence type="predicted"/>
<evidence type="ECO:0000313" key="3">
    <source>
        <dbReference type="Proteomes" id="UP001501509"/>
    </source>
</evidence>
<keyword evidence="3" id="KW-1185">Reference proteome</keyword>
<comment type="caution">
    <text evidence="2">The sequence shown here is derived from an EMBL/GenBank/DDBJ whole genome shotgun (WGS) entry which is preliminary data.</text>
</comment>
<accession>A0ABP6CBA3</accession>
<reference evidence="3" key="1">
    <citation type="journal article" date="2019" name="Int. J. Syst. Evol. Microbiol.">
        <title>The Global Catalogue of Microorganisms (GCM) 10K type strain sequencing project: providing services to taxonomists for standard genome sequencing and annotation.</title>
        <authorList>
            <consortium name="The Broad Institute Genomics Platform"/>
            <consortium name="The Broad Institute Genome Sequencing Center for Infectious Disease"/>
            <person name="Wu L."/>
            <person name="Ma J."/>
        </authorList>
    </citation>
    <scope>NUCLEOTIDE SEQUENCE [LARGE SCALE GENOMIC DNA]</scope>
    <source>
        <strain evidence="3">JCM 6833</strain>
    </source>
</reference>
<feature type="region of interest" description="Disordered" evidence="1">
    <location>
        <begin position="36"/>
        <end position="60"/>
    </location>
</feature>
<gene>
    <name evidence="2" type="ORF">GCM10010411_45880</name>
</gene>
<name>A0ABP6CBA3_9ACTN</name>
<evidence type="ECO:0000256" key="1">
    <source>
        <dbReference type="SAM" id="MobiDB-lite"/>
    </source>
</evidence>
<organism evidence="2 3">
    <name type="scientific">Actinomadura fulvescens</name>
    <dbReference type="NCBI Taxonomy" id="46160"/>
    <lineage>
        <taxon>Bacteria</taxon>
        <taxon>Bacillati</taxon>
        <taxon>Actinomycetota</taxon>
        <taxon>Actinomycetes</taxon>
        <taxon>Streptosporangiales</taxon>
        <taxon>Thermomonosporaceae</taxon>
        <taxon>Actinomadura</taxon>
    </lineage>
</organism>
<sequence length="60" mass="6359">MLLITLAKVATRIRGVRHECGTGYATEARPGTALDSTVLDSTAPDSGRAPYNVVRTEEGL</sequence>
<protein>
    <submittedName>
        <fullName evidence="2">Uncharacterized protein</fullName>
    </submittedName>
</protein>
<evidence type="ECO:0000313" key="2">
    <source>
        <dbReference type="EMBL" id="GAA2606542.1"/>
    </source>
</evidence>